<dbReference type="PANTHER" id="PTHR43625:SF81">
    <property type="entry name" value="OS01G0618100 PROTEIN"/>
    <property type="match status" value="1"/>
</dbReference>
<feature type="domain" description="NADP-dependent oxidoreductase" evidence="3">
    <location>
        <begin position="2"/>
        <end position="39"/>
    </location>
</feature>
<dbReference type="Proteomes" id="UP001417504">
    <property type="component" value="Unassembled WGS sequence"/>
</dbReference>
<keyword evidence="5" id="KW-1185">Reference proteome</keyword>
<name>A0AAP0K5W5_9MAGN</name>
<dbReference type="InterPro" id="IPR036812">
    <property type="entry name" value="NAD(P)_OxRdtase_dom_sf"/>
</dbReference>
<accession>A0AAP0K5W5</accession>
<dbReference type="GO" id="GO:0016491">
    <property type="term" value="F:oxidoreductase activity"/>
    <property type="evidence" value="ECO:0007669"/>
    <property type="project" value="UniProtKB-KW"/>
</dbReference>
<keyword evidence="2" id="KW-0560">Oxidoreductase</keyword>
<dbReference type="GO" id="GO:0005737">
    <property type="term" value="C:cytoplasm"/>
    <property type="evidence" value="ECO:0007669"/>
    <property type="project" value="TreeGrafter"/>
</dbReference>
<organism evidence="4 5">
    <name type="scientific">Stephania japonica</name>
    <dbReference type="NCBI Taxonomy" id="461633"/>
    <lineage>
        <taxon>Eukaryota</taxon>
        <taxon>Viridiplantae</taxon>
        <taxon>Streptophyta</taxon>
        <taxon>Embryophyta</taxon>
        <taxon>Tracheophyta</taxon>
        <taxon>Spermatophyta</taxon>
        <taxon>Magnoliopsida</taxon>
        <taxon>Ranunculales</taxon>
        <taxon>Menispermaceae</taxon>
        <taxon>Menispermoideae</taxon>
        <taxon>Cissampelideae</taxon>
        <taxon>Stephania</taxon>
    </lineage>
</organism>
<dbReference type="PANTHER" id="PTHR43625">
    <property type="entry name" value="AFLATOXIN B1 ALDEHYDE REDUCTASE"/>
    <property type="match status" value="1"/>
</dbReference>
<comment type="caution">
    <text evidence="4">The sequence shown here is derived from an EMBL/GenBank/DDBJ whole genome shotgun (WGS) entry which is preliminary data.</text>
</comment>
<gene>
    <name evidence="4" type="ORF">Sjap_006481</name>
</gene>
<keyword evidence="1" id="KW-0521">NADP</keyword>
<evidence type="ECO:0000313" key="5">
    <source>
        <dbReference type="Proteomes" id="UP001417504"/>
    </source>
</evidence>
<evidence type="ECO:0000256" key="1">
    <source>
        <dbReference type="ARBA" id="ARBA00022857"/>
    </source>
</evidence>
<dbReference type="InterPro" id="IPR050791">
    <property type="entry name" value="Aldo-Keto_reductase"/>
</dbReference>
<evidence type="ECO:0000313" key="4">
    <source>
        <dbReference type="EMBL" id="KAK9146578.1"/>
    </source>
</evidence>
<dbReference type="EMBL" id="JBBNAE010000002">
    <property type="protein sequence ID" value="KAK9146578.1"/>
    <property type="molecule type" value="Genomic_DNA"/>
</dbReference>
<dbReference type="Gene3D" id="3.20.20.100">
    <property type="entry name" value="NADP-dependent oxidoreductase domain"/>
    <property type="match status" value="1"/>
</dbReference>
<dbReference type="Pfam" id="PF00248">
    <property type="entry name" value="Aldo_ket_red"/>
    <property type="match status" value="1"/>
</dbReference>
<evidence type="ECO:0000256" key="2">
    <source>
        <dbReference type="ARBA" id="ARBA00023002"/>
    </source>
</evidence>
<sequence>MDKSVRIEDTMGELKRLVEEGKVKYVGLSEASPDTIRRAHICSSSYHGCTNGVVVVDSRH</sequence>
<dbReference type="SUPFAM" id="SSF51430">
    <property type="entry name" value="NAD(P)-linked oxidoreductase"/>
    <property type="match status" value="1"/>
</dbReference>
<dbReference type="InterPro" id="IPR023210">
    <property type="entry name" value="NADP_OxRdtase_dom"/>
</dbReference>
<proteinExistence type="predicted"/>
<dbReference type="AlphaFoldDB" id="A0AAP0K5W5"/>
<evidence type="ECO:0000259" key="3">
    <source>
        <dbReference type="Pfam" id="PF00248"/>
    </source>
</evidence>
<protein>
    <recommendedName>
        <fullName evidence="3">NADP-dependent oxidoreductase domain-containing protein</fullName>
    </recommendedName>
</protein>
<reference evidence="4 5" key="1">
    <citation type="submission" date="2024-01" db="EMBL/GenBank/DDBJ databases">
        <title>Genome assemblies of Stephania.</title>
        <authorList>
            <person name="Yang L."/>
        </authorList>
    </citation>
    <scope>NUCLEOTIDE SEQUENCE [LARGE SCALE GENOMIC DNA]</scope>
    <source>
        <strain evidence="4">QJT</strain>
        <tissue evidence="4">Leaf</tissue>
    </source>
</reference>